<accession>X1GMN2</accession>
<protein>
    <submittedName>
        <fullName evidence="1">Uncharacterized protein</fullName>
    </submittedName>
</protein>
<gene>
    <name evidence="1" type="ORF">S03H2_20088</name>
</gene>
<feature type="non-terminal residue" evidence="1">
    <location>
        <position position="1"/>
    </location>
</feature>
<dbReference type="AlphaFoldDB" id="X1GMN2"/>
<dbReference type="EMBL" id="BARU01010552">
    <property type="protein sequence ID" value="GAH34263.1"/>
    <property type="molecule type" value="Genomic_DNA"/>
</dbReference>
<sequence>HEPVEKGEHLWAEIQNADGDNAHSISVIATLVGVE</sequence>
<proteinExistence type="predicted"/>
<name>X1GMN2_9ZZZZ</name>
<evidence type="ECO:0000313" key="1">
    <source>
        <dbReference type="EMBL" id="GAH34263.1"/>
    </source>
</evidence>
<reference evidence="1" key="1">
    <citation type="journal article" date="2014" name="Front. Microbiol.">
        <title>High frequency of phylogenetically diverse reductive dehalogenase-homologous genes in deep subseafloor sedimentary metagenomes.</title>
        <authorList>
            <person name="Kawai M."/>
            <person name="Futagami T."/>
            <person name="Toyoda A."/>
            <person name="Takaki Y."/>
            <person name="Nishi S."/>
            <person name="Hori S."/>
            <person name="Arai W."/>
            <person name="Tsubouchi T."/>
            <person name="Morono Y."/>
            <person name="Uchiyama I."/>
            <person name="Ito T."/>
            <person name="Fujiyama A."/>
            <person name="Inagaki F."/>
            <person name="Takami H."/>
        </authorList>
    </citation>
    <scope>NUCLEOTIDE SEQUENCE</scope>
    <source>
        <strain evidence="1">Expedition CK06-06</strain>
    </source>
</reference>
<organism evidence="1">
    <name type="scientific">marine sediment metagenome</name>
    <dbReference type="NCBI Taxonomy" id="412755"/>
    <lineage>
        <taxon>unclassified sequences</taxon>
        <taxon>metagenomes</taxon>
        <taxon>ecological metagenomes</taxon>
    </lineage>
</organism>
<comment type="caution">
    <text evidence="1">The sequence shown here is derived from an EMBL/GenBank/DDBJ whole genome shotgun (WGS) entry which is preliminary data.</text>
</comment>